<comment type="caution">
    <text evidence="10">The sequence shown here is derived from an EMBL/GenBank/DDBJ whole genome shotgun (WGS) entry which is preliminary data.</text>
</comment>
<keyword evidence="2" id="KW-0479">Metal-binding</keyword>
<evidence type="ECO:0000256" key="8">
    <source>
        <dbReference type="PROSITE-ProRule" id="PRU00042"/>
    </source>
</evidence>
<organism evidence="10 11">
    <name type="scientific">Operophtera brumata</name>
    <name type="common">Winter moth</name>
    <name type="synonym">Phalaena brumata</name>
    <dbReference type="NCBI Taxonomy" id="104452"/>
    <lineage>
        <taxon>Eukaryota</taxon>
        <taxon>Metazoa</taxon>
        <taxon>Ecdysozoa</taxon>
        <taxon>Arthropoda</taxon>
        <taxon>Hexapoda</taxon>
        <taxon>Insecta</taxon>
        <taxon>Pterygota</taxon>
        <taxon>Neoptera</taxon>
        <taxon>Endopterygota</taxon>
        <taxon>Lepidoptera</taxon>
        <taxon>Glossata</taxon>
        <taxon>Ditrysia</taxon>
        <taxon>Geometroidea</taxon>
        <taxon>Geometridae</taxon>
        <taxon>Larentiinae</taxon>
        <taxon>Operophtera</taxon>
    </lineage>
</organism>
<dbReference type="InterPro" id="IPR036236">
    <property type="entry name" value="Znf_C2H2_sf"/>
</dbReference>
<evidence type="ECO:0000313" key="11">
    <source>
        <dbReference type="Proteomes" id="UP000037510"/>
    </source>
</evidence>
<dbReference type="EMBL" id="JTDY01006108">
    <property type="protein sequence ID" value="KOB66277.1"/>
    <property type="molecule type" value="Genomic_DNA"/>
</dbReference>
<dbReference type="STRING" id="104452.A0A0L7KSP2"/>
<dbReference type="AlphaFoldDB" id="A0A0L7KSP2"/>
<feature type="domain" description="C2H2-type" evidence="9">
    <location>
        <begin position="349"/>
        <end position="372"/>
    </location>
</feature>
<evidence type="ECO:0000256" key="6">
    <source>
        <dbReference type="ARBA" id="ARBA00023163"/>
    </source>
</evidence>
<keyword evidence="3" id="KW-0677">Repeat</keyword>
<feature type="domain" description="C2H2-type" evidence="9">
    <location>
        <begin position="125"/>
        <end position="155"/>
    </location>
</feature>
<keyword evidence="8" id="KW-0863">Zinc-finger</keyword>
<gene>
    <name evidence="10" type="ORF">OBRU01_16455</name>
</gene>
<evidence type="ECO:0000259" key="9">
    <source>
        <dbReference type="PROSITE" id="PS50157"/>
    </source>
</evidence>
<dbReference type="GO" id="GO:0001227">
    <property type="term" value="F:DNA-binding transcription repressor activity, RNA polymerase II-specific"/>
    <property type="evidence" value="ECO:0007669"/>
    <property type="project" value="TreeGrafter"/>
</dbReference>
<keyword evidence="4" id="KW-0862">Zinc</keyword>
<dbReference type="PANTHER" id="PTHR24399:SF23">
    <property type="entry name" value="C2H2-TYPE DOMAIN-CONTAINING PROTEIN"/>
    <property type="match status" value="1"/>
</dbReference>
<dbReference type="PANTHER" id="PTHR24399">
    <property type="entry name" value="ZINC FINGER AND BTB DOMAIN-CONTAINING"/>
    <property type="match status" value="1"/>
</dbReference>
<evidence type="ECO:0000256" key="5">
    <source>
        <dbReference type="ARBA" id="ARBA00023015"/>
    </source>
</evidence>
<keyword evidence="5" id="KW-0805">Transcription regulation</keyword>
<evidence type="ECO:0000256" key="7">
    <source>
        <dbReference type="ARBA" id="ARBA00023242"/>
    </source>
</evidence>
<dbReference type="Gene3D" id="3.30.160.60">
    <property type="entry name" value="Classic Zinc Finger"/>
    <property type="match status" value="3"/>
</dbReference>
<evidence type="ECO:0000256" key="2">
    <source>
        <dbReference type="ARBA" id="ARBA00022723"/>
    </source>
</evidence>
<dbReference type="SUPFAM" id="SSF57667">
    <property type="entry name" value="beta-beta-alpha zinc fingers"/>
    <property type="match status" value="4"/>
</dbReference>
<dbReference type="GO" id="GO:0005654">
    <property type="term" value="C:nucleoplasm"/>
    <property type="evidence" value="ECO:0007669"/>
    <property type="project" value="TreeGrafter"/>
</dbReference>
<accession>A0A0L7KSP2</accession>
<dbReference type="SMART" id="SM00355">
    <property type="entry name" value="ZnF_C2H2"/>
    <property type="match status" value="9"/>
</dbReference>
<keyword evidence="6" id="KW-0804">Transcription</keyword>
<dbReference type="GO" id="GO:0008270">
    <property type="term" value="F:zinc ion binding"/>
    <property type="evidence" value="ECO:0007669"/>
    <property type="project" value="UniProtKB-KW"/>
</dbReference>
<feature type="domain" description="C2H2-type" evidence="9">
    <location>
        <begin position="158"/>
        <end position="186"/>
    </location>
</feature>
<evidence type="ECO:0000256" key="4">
    <source>
        <dbReference type="ARBA" id="ARBA00022833"/>
    </source>
</evidence>
<dbReference type="Proteomes" id="UP000037510">
    <property type="component" value="Unassembled WGS sequence"/>
</dbReference>
<keyword evidence="11" id="KW-1185">Reference proteome</keyword>
<name>A0A0L7KSP2_OPEBR</name>
<dbReference type="GO" id="GO:0000978">
    <property type="term" value="F:RNA polymerase II cis-regulatory region sequence-specific DNA binding"/>
    <property type="evidence" value="ECO:0007669"/>
    <property type="project" value="TreeGrafter"/>
</dbReference>
<sequence length="398" mass="46278">MRYTCKMCSHTEYSRRMMEIHTRTHLTKQLPNAVIKIEGSATKKPGDLRKLLSKTTIEGYKCLECDMFFKFHREGLQCNHCKKRFVNQTTLATHLRFHREGLQCDHCKKRFIKYHIQRHQNKTRYECADCNKLFSHLATYHAHLKYSRAHAHDDVFKFPCPMCNKGYPTKEAMQDHFNYQHLGKTSHKCPICDKVTINYQHLGKTSHKCPICDKVGLSNINYQHLGKTSHKCPICDKVGLSNYNYQHLGKTSHKCPICDKVGLSNNNYQHLGKTSHKCPICDKVGLSNYNYQHLGKTSHKCPICDKVADSVASECREAYIARSRREETTTEKPPALTQHEVIHSGARPLSCDICHQTFKQKASLYTHRKRVHKVYPARKEVHYSDELPHPKNEHEKAY</sequence>
<comment type="subcellular location">
    <subcellularLocation>
        <location evidence="1">Nucleus</location>
    </subcellularLocation>
</comment>
<dbReference type="Pfam" id="PF00096">
    <property type="entry name" value="zf-C2H2"/>
    <property type="match status" value="2"/>
</dbReference>
<dbReference type="PROSITE" id="PS50157">
    <property type="entry name" value="ZINC_FINGER_C2H2_2"/>
    <property type="match status" value="4"/>
</dbReference>
<dbReference type="PROSITE" id="PS00028">
    <property type="entry name" value="ZINC_FINGER_C2H2_1"/>
    <property type="match status" value="3"/>
</dbReference>
<proteinExistence type="predicted"/>
<evidence type="ECO:0000256" key="3">
    <source>
        <dbReference type="ARBA" id="ARBA00022737"/>
    </source>
</evidence>
<reference evidence="10 11" key="1">
    <citation type="journal article" date="2015" name="Genome Biol. Evol.">
        <title>The genome of winter moth (Operophtera brumata) provides a genomic perspective on sexual dimorphism and phenology.</title>
        <authorList>
            <person name="Derks M.F."/>
            <person name="Smit S."/>
            <person name="Salis L."/>
            <person name="Schijlen E."/>
            <person name="Bossers A."/>
            <person name="Mateman C."/>
            <person name="Pijl A.S."/>
            <person name="de Ridder D."/>
            <person name="Groenen M.A."/>
            <person name="Visser M.E."/>
            <person name="Megens H.J."/>
        </authorList>
    </citation>
    <scope>NUCLEOTIDE SEQUENCE [LARGE SCALE GENOMIC DNA]</scope>
    <source>
        <strain evidence="10">WM2013NL</strain>
        <tissue evidence="10">Head and thorax</tissue>
    </source>
</reference>
<keyword evidence="7" id="KW-0539">Nucleus</keyword>
<evidence type="ECO:0000256" key="1">
    <source>
        <dbReference type="ARBA" id="ARBA00004123"/>
    </source>
</evidence>
<feature type="domain" description="C2H2-type" evidence="9">
    <location>
        <begin position="76"/>
        <end position="98"/>
    </location>
</feature>
<protein>
    <submittedName>
        <fullName evidence="10">Zinc finger protein 26</fullName>
    </submittedName>
</protein>
<dbReference type="InterPro" id="IPR013087">
    <property type="entry name" value="Znf_C2H2_type"/>
</dbReference>
<evidence type="ECO:0000313" key="10">
    <source>
        <dbReference type="EMBL" id="KOB66277.1"/>
    </source>
</evidence>